<accession>A0A066UQ18</accession>
<sequence length="126" mass="14616">MKTELLNDSFNLNYFDGMLLEHIEDNSNSFGGKEMTVAILPPIEPKKYLKPLRPYRTITANGLNEFISITNFLEENGLICINKASDSIEGFDHVFFIPEEEFIEIYPESDPEYEQKLDAIRAMFRK</sequence>
<evidence type="ECO:0000313" key="1">
    <source>
        <dbReference type="EMBL" id="KDN27992.1"/>
    </source>
</evidence>
<keyword evidence="2" id="KW-1185">Reference proteome</keyword>
<dbReference type="RefSeq" id="WP_032551928.1">
    <property type="nucleotide sequence ID" value="NZ_JFFR01000025.1"/>
</dbReference>
<gene>
    <name evidence="1" type="ORF">VFDL14_01610</name>
</gene>
<dbReference type="Proteomes" id="UP000027219">
    <property type="component" value="Unassembled WGS sequence"/>
</dbReference>
<reference evidence="1 2" key="1">
    <citation type="submission" date="2014-02" db="EMBL/GenBank/DDBJ databases">
        <title>Vibrio fortis Dalian14 Genome Sequencing.</title>
        <authorList>
            <person name="Wang Y."/>
            <person name="Song L."/>
            <person name="Liu G."/>
            <person name="Ding J."/>
        </authorList>
    </citation>
    <scope>NUCLEOTIDE SEQUENCE [LARGE SCALE GENOMIC DNA]</scope>
    <source>
        <strain evidence="1 2">Dalian14</strain>
    </source>
</reference>
<proteinExistence type="predicted"/>
<dbReference type="AlphaFoldDB" id="A0A066UQ18"/>
<protein>
    <submittedName>
        <fullName evidence="1">Uncharacterized protein</fullName>
    </submittedName>
</protein>
<evidence type="ECO:0000313" key="2">
    <source>
        <dbReference type="Proteomes" id="UP000027219"/>
    </source>
</evidence>
<comment type="caution">
    <text evidence="1">The sequence shown here is derived from an EMBL/GenBank/DDBJ whole genome shotgun (WGS) entry which is preliminary data.</text>
</comment>
<dbReference type="EMBL" id="JFFR01000025">
    <property type="protein sequence ID" value="KDN27992.1"/>
    <property type="molecule type" value="Genomic_DNA"/>
</dbReference>
<organism evidence="1 2">
    <name type="scientific">Vibrio fortis</name>
    <dbReference type="NCBI Taxonomy" id="212667"/>
    <lineage>
        <taxon>Bacteria</taxon>
        <taxon>Pseudomonadati</taxon>
        <taxon>Pseudomonadota</taxon>
        <taxon>Gammaproteobacteria</taxon>
        <taxon>Vibrionales</taxon>
        <taxon>Vibrionaceae</taxon>
        <taxon>Vibrio</taxon>
    </lineage>
</organism>
<name>A0A066UQ18_9VIBR</name>